<dbReference type="PIRSF" id="PIRSF036382">
    <property type="entry name" value="RR_antiterm"/>
    <property type="match status" value="1"/>
</dbReference>
<dbReference type="Proteomes" id="UP001239909">
    <property type="component" value="Unassembled WGS sequence"/>
</dbReference>
<organism evidence="4 5">
    <name type="scientific">Paralimibaculum aggregatum</name>
    <dbReference type="NCBI Taxonomy" id="3036245"/>
    <lineage>
        <taxon>Bacteria</taxon>
        <taxon>Pseudomonadati</taxon>
        <taxon>Pseudomonadota</taxon>
        <taxon>Alphaproteobacteria</taxon>
        <taxon>Rhodobacterales</taxon>
        <taxon>Paracoccaceae</taxon>
        <taxon>Paralimibaculum</taxon>
    </lineage>
</organism>
<proteinExistence type="predicted"/>
<dbReference type="SMART" id="SM01012">
    <property type="entry name" value="ANTAR"/>
    <property type="match status" value="1"/>
</dbReference>
<dbReference type="Gene3D" id="3.40.50.2300">
    <property type="match status" value="1"/>
</dbReference>
<reference evidence="4 5" key="1">
    <citation type="submission" date="2023-04" db="EMBL/GenBank/DDBJ databases">
        <title>Marinoamorphus aggregata gen. nov., sp. Nov., isolate from tissue of brittle star Ophioplocus japonicus.</title>
        <authorList>
            <person name="Kawano K."/>
            <person name="Sawayama S."/>
            <person name="Nakagawa S."/>
        </authorList>
    </citation>
    <scope>NUCLEOTIDE SEQUENCE [LARGE SCALE GENOMIC DNA]</scope>
    <source>
        <strain evidence="4 5">NKW23</strain>
    </source>
</reference>
<evidence type="ECO:0000313" key="5">
    <source>
        <dbReference type="Proteomes" id="UP001239909"/>
    </source>
</evidence>
<dbReference type="RefSeq" id="WP_434220899.1">
    <property type="nucleotide sequence ID" value="NZ_BSYI01000010.1"/>
</dbReference>
<dbReference type="PROSITE" id="PS50921">
    <property type="entry name" value="ANTAR"/>
    <property type="match status" value="1"/>
</dbReference>
<dbReference type="InterPro" id="IPR008327">
    <property type="entry name" value="Sig_transdc_resp-reg_antiterm"/>
</dbReference>
<dbReference type="SUPFAM" id="SSF52172">
    <property type="entry name" value="CheY-like"/>
    <property type="match status" value="1"/>
</dbReference>
<feature type="domain" description="Response regulatory" evidence="2">
    <location>
        <begin position="10"/>
        <end position="124"/>
    </location>
</feature>
<dbReference type="PROSITE" id="PS50110">
    <property type="entry name" value="RESPONSE_REGULATORY"/>
    <property type="match status" value="1"/>
</dbReference>
<dbReference type="InterPro" id="IPR001789">
    <property type="entry name" value="Sig_transdc_resp-reg_receiver"/>
</dbReference>
<keyword evidence="5" id="KW-1185">Reference proteome</keyword>
<evidence type="ECO:0000256" key="1">
    <source>
        <dbReference type="PROSITE-ProRule" id="PRU00169"/>
    </source>
</evidence>
<comment type="caution">
    <text evidence="4">The sequence shown here is derived from an EMBL/GenBank/DDBJ whole genome shotgun (WGS) entry which is preliminary data.</text>
</comment>
<name>A0ABQ6LJL0_9RHOB</name>
<dbReference type="InterPro" id="IPR005561">
    <property type="entry name" value="ANTAR"/>
</dbReference>
<evidence type="ECO:0000259" key="3">
    <source>
        <dbReference type="PROSITE" id="PS50921"/>
    </source>
</evidence>
<dbReference type="Pfam" id="PF03861">
    <property type="entry name" value="ANTAR"/>
    <property type="match status" value="1"/>
</dbReference>
<protein>
    <submittedName>
        <fullName evidence="4">ANTAR domain-containing response regulator</fullName>
    </submittedName>
</protein>
<evidence type="ECO:0000313" key="4">
    <source>
        <dbReference type="EMBL" id="GMG82430.1"/>
    </source>
</evidence>
<gene>
    <name evidence="4" type="ORF">LNKW23_16430</name>
</gene>
<feature type="modified residue" description="4-aspartylphosphate" evidence="1">
    <location>
        <position position="60"/>
    </location>
</feature>
<accession>A0ABQ6LJL0</accession>
<dbReference type="Gene3D" id="1.10.10.10">
    <property type="entry name" value="Winged helix-like DNA-binding domain superfamily/Winged helix DNA-binding domain"/>
    <property type="match status" value="1"/>
</dbReference>
<dbReference type="InterPro" id="IPR036388">
    <property type="entry name" value="WH-like_DNA-bd_sf"/>
</dbReference>
<feature type="domain" description="ANTAR" evidence="3">
    <location>
        <begin position="130"/>
        <end position="191"/>
    </location>
</feature>
<dbReference type="EMBL" id="BSYI01000010">
    <property type="protein sequence ID" value="GMG82430.1"/>
    <property type="molecule type" value="Genomic_DNA"/>
</dbReference>
<evidence type="ECO:0000259" key="2">
    <source>
        <dbReference type="PROSITE" id="PS50110"/>
    </source>
</evidence>
<dbReference type="InterPro" id="IPR011006">
    <property type="entry name" value="CheY-like_superfamily"/>
</dbReference>
<sequence length="198" mass="21509">MSNRLKSQIRIAVVERERERALLIVDGLAEAGDFDVTVIGDDTGLARRLEALAPDVVLIDLENPSRDMLEGLAIATGTTERPVAIFVDRSDDEMTRAAIEAGVSAYVVDGLRPDRIKPILDTAIARFSMFSRIRRELDATKAALAERKTIDRAKGLLMSARGLSEDEAYGLMRKTAMAQGKKIIDVANALVTAADLLG</sequence>
<keyword evidence="1" id="KW-0597">Phosphoprotein</keyword>